<dbReference type="STRING" id="745820.SAMN04488053_11634"/>
<keyword evidence="1" id="KW-1133">Transmembrane helix</keyword>
<dbReference type="SUPFAM" id="SSF48371">
    <property type="entry name" value="ARM repeat"/>
    <property type="match status" value="1"/>
</dbReference>
<dbReference type="Proteomes" id="UP000198778">
    <property type="component" value="Unassembled WGS sequence"/>
</dbReference>
<keyword evidence="3" id="KW-1185">Reference proteome</keyword>
<evidence type="ECO:0000313" key="3">
    <source>
        <dbReference type="Proteomes" id="UP000198778"/>
    </source>
</evidence>
<keyword evidence="1" id="KW-0472">Membrane</keyword>
<dbReference type="Gene3D" id="1.25.10.10">
    <property type="entry name" value="Leucine-rich Repeat Variant"/>
    <property type="match status" value="1"/>
</dbReference>
<name>A0A1H0K763_9BACI</name>
<keyword evidence="1" id="KW-0812">Transmembrane</keyword>
<proteinExistence type="predicted"/>
<evidence type="ECO:0000256" key="1">
    <source>
        <dbReference type="SAM" id="Phobius"/>
    </source>
</evidence>
<dbReference type="RefSeq" id="WP_090844084.1">
    <property type="nucleotide sequence ID" value="NZ_FNIL01000016.1"/>
</dbReference>
<evidence type="ECO:0000313" key="2">
    <source>
        <dbReference type="EMBL" id="SDO51590.1"/>
    </source>
</evidence>
<dbReference type="Pfam" id="PF13646">
    <property type="entry name" value="HEAT_2"/>
    <property type="match status" value="1"/>
</dbReference>
<sequence length="347" mass="40981">MTWAWWMIGIFLLLQIVLLAYLLVSKARSIRYEAKLDTLFDELLPEVIAYSAEESAALPDLPKDRKLRKEVLELLLSRLSTITQESREQERLHQLAVEELQPLYKKMLLKGSWSARMNALYFIEDFALQEMQDDIYLHVRRLSEEQDEFRQAMRTLATLSDPRTVELIMNCNRISLTFIKEILRRFDEDQLHELKTALDASEESNELLLQAFLVHVGERHLINFLEDVEQALESDSKEIRLKAMKSIIFYQFMMHPEKIKVFMTSPYWEERMYACKVTAALSKETWREELMELLGDQEWWVRFAAAEALNTFSDGMIILEYAKNNHKDRYGRDMAAQMLTTFTEVNK</sequence>
<dbReference type="AlphaFoldDB" id="A0A1H0K763"/>
<dbReference type="InterPro" id="IPR011989">
    <property type="entry name" value="ARM-like"/>
</dbReference>
<reference evidence="3" key="1">
    <citation type="submission" date="2016-10" db="EMBL/GenBank/DDBJ databases">
        <authorList>
            <person name="Varghese N."/>
            <person name="Submissions S."/>
        </authorList>
    </citation>
    <scope>NUCLEOTIDE SEQUENCE [LARGE SCALE GENOMIC DNA]</scope>
    <source>
        <strain evidence="3">CGMCC 1.10369</strain>
    </source>
</reference>
<dbReference type="EMBL" id="FNIL01000016">
    <property type="protein sequence ID" value="SDO51590.1"/>
    <property type="molecule type" value="Genomic_DNA"/>
</dbReference>
<organism evidence="2 3">
    <name type="scientific">Alkalicoccus daliensis</name>
    <dbReference type="NCBI Taxonomy" id="745820"/>
    <lineage>
        <taxon>Bacteria</taxon>
        <taxon>Bacillati</taxon>
        <taxon>Bacillota</taxon>
        <taxon>Bacilli</taxon>
        <taxon>Bacillales</taxon>
        <taxon>Bacillaceae</taxon>
        <taxon>Alkalicoccus</taxon>
    </lineage>
</organism>
<dbReference type="InterPro" id="IPR016024">
    <property type="entry name" value="ARM-type_fold"/>
</dbReference>
<gene>
    <name evidence="2" type="ORF">SAMN04488053_11634</name>
</gene>
<accession>A0A1H0K763</accession>
<protein>
    <submittedName>
        <fullName evidence="2">HEAT repeat-containing protein</fullName>
    </submittedName>
</protein>
<dbReference type="OrthoDB" id="2112914at2"/>
<feature type="transmembrane region" description="Helical" evidence="1">
    <location>
        <begin position="6"/>
        <end position="24"/>
    </location>
</feature>